<sequence length="125" mass="13707">MSESSGQDGGTPRNALLPCTTKRRITTNLKTINKQKDQTIKLHGTPTTKELKKQSPRPVGGAKVGSQVGRTHSKMVDCESKAGLAEWGSQRLKASCKVLQGLPQQRKLPVSHERVHWKVGLELSK</sequence>
<evidence type="ECO:0000313" key="3">
    <source>
        <dbReference type="Proteomes" id="UP000664940"/>
    </source>
</evidence>
<proteinExistence type="predicted"/>
<evidence type="ECO:0000313" key="2">
    <source>
        <dbReference type="EMBL" id="KAF6095015.1"/>
    </source>
</evidence>
<dbReference type="Proteomes" id="UP000664940">
    <property type="component" value="Unassembled WGS sequence"/>
</dbReference>
<protein>
    <submittedName>
        <fullName evidence="2">Uncharacterized protein</fullName>
    </submittedName>
</protein>
<evidence type="ECO:0000256" key="1">
    <source>
        <dbReference type="SAM" id="MobiDB-lite"/>
    </source>
</evidence>
<dbReference type="AlphaFoldDB" id="A0A833ZPC1"/>
<reference evidence="2 3" key="1">
    <citation type="journal article" date="2020" name="Nature">
        <title>Six reference-quality genomes reveal evolution of bat adaptations.</title>
        <authorList>
            <person name="Jebb D."/>
            <person name="Huang Z."/>
            <person name="Pippel M."/>
            <person name="Hughes G.M."/>
            <person name="Lavrichenko K."/>
            <person name="Devanna P."/>
            <person name="Winkler S."/>
            <person name="Jermiin L.S."/>
            <person name="Skirmuntt E.C."/>
            <person name="Katzourakis A."/>
            <person name="Burkitt-Gray L."/>
            <person name="Ray D.A."/>
            <person name="Sullivan K.A.M."/>
            <person name="Roscito J.G."/>
            <person name="Kirilenko B.M."/>
            <person name="Davalos L.M."/>
            <person name="Corthals A.P."/>
            <person name="Power M.L."/>
            <person name="Jones G."/>
            <person name="Ransome R.D."/>
            <person name="Dechmann D.K.N."/>
            <person name="Locatelli A.G."/>
            <person name="Puechmaille S.J."/>
            <person name="Fedrigo O."/>
            <person name="Jarvis E.D."/>
            <person name="Hiller M."/>
            <person name="Vernes S.C."/>
            <person name="Myers E.W."/>
            <person name="Teeling E.C."/>
        </authorList>
    </citation>
    <scope>NUCLEOTIDE SEQUENCE [LARGE SCALE GENOMIC DNA]</scope>
    <source>
        <strain evidence="2">Bat1K_MPI-CBG_1</strain>
    </source>
</reference>
<feature type="region of interest" description="Disordered" evidence="1">
    <location>
        <begin position="44"/>
        <end position="73"/>
    </location>
</feature>
<gene>
    <name evidence="2" type="ORF">HJG60_012031</name>
</gene>
<organism evidence="2 3">
    <name type="scientific">Phyllostomus discolor</name>
    <name type="common">pale spear-nosed bat</name>
    <dbReference type="NCBI Taxonomy" id="89673"/>
    <lineage>
        <taxon>Eukaryota</taxon>
        <taxon>Metazoa</taxon>
        <taxon>Chordata</taxon>
        <taxon>Craniata</taxon>
        <taxon>Vertebrata</taxon>
        <taxon>Euteleostomi</taxon>
        <taxon>Mammalia</taxon>
        <taxon>Eutheria</taxon>
        <taxon>Laurasiatheria</taxon>
        <taxon>Chiroptera</taxon>
        <taxon>Yangochiroptera</taxon>
        <taxon>Phyllostomidae</taxon>
        <taxon>Phyllostominae</taxon>
        <taxon>Phyllostomus</taxon>
    </lineage>
</organism>
<dbReference type="EMBL" id="JABVXQ010000008">
    <property type="protein sequence ID" value="KAF6095015.1"/>
    <property type="molecule type" value="Genomic_DNA"/>
</dbReference>
<name>A0A833ZPC1_9CHIR</name>
<comment type="caution">
    <text evidence="2">The sequence shown here is derived from an EMBL/GenBank/DDBJ whole genome shotgun (WGS) entry which is preliminary data.</text>
</comment>
<accession>A0A833ZPC1</accession>